<feature type="transmembrane region" description="Helical" evidence="1">
    <location>
        <begin position="134"/>
        <end position="153"/>
    </location>
</feature>
<feature type="transmembrane region" description="Helical" evidence="1">
    <location>
        <begin position="375"/>
        <end position="393"/>
    </location>
</feature>
<keyword evidence="1" id="KW-0472">Membrane</keyword>
<accession>A0ABQ8JUH8</accession>
<gene>
    <name evidence="2" type="ORF">DERP_010842</name>
</gene>
<feature type="transmembrane region" description="Helical" evidence="1">
    <location>
        <begin position="284"/>
        <end position="302"/>
    </location>
</feature>
<organism evidence="2 3">
    <name type="scientific">Dermatophagoides pteronyssinus</name>
    <name type="common">European house dust mite</name>
    <dbReference type="NCBI Taxonomy" id="6956"/>
    <lineage>
        <taxon>Eukaryota</taxon>
        <taxon>Metazoa</taxon>
        <taxon>Ecdysozoa</taxon>
        <taxon>Arthropoda</taxon>
        <taxon>Chelicerata</taxon>
        <taxon>Arachnida</taxon>
        <taxon>Acari</taxon>
        <taxon>Acariformes</taxon>
        <taxon>Sarcoptiformes</taxon>
        <taxon>Astigmata</taxon>
        <taxon>Psoroptidia</taxon>
        <taxon>Analgoidea</taxon>
        <taxon>Pyroglyphidae</taxon>
        <taxon>Dermatophagoidinae</taxon>
        <taxon>Dermatophagoides</taxon>
    </lineage>
</organism>
<feature type="transmembrane region" description="Helical" evidence="1">
    <location>
        <begin position="159"/>
        <end position="178"/>
    </location>
</feature>
<reference evidence="2 3" key="2">
    <citation type="journal article" date="2022" name="Mol. Biol. Evol.">
        <title>Comparative Genomics Reveals Insights into the Divergent Evolution of Astigmatic Mites and Household Pest Adaptations.</title>
        <authorList>
            <person name="Xiong Q."/>
            <person name="Wan A.T."/>
            <person name="Liu X."/>
            <person name="Fung C.S."/>
            <person name="Xiao X."/>
            <person name="Malainual N."/>
            <person name="Hou J."/>
            <person name="Wang L."/>
            <person name="Wang M."/>
            <person name="Yang K.Y."/>
            <person name="Cui Y."/>
            <person name="Leung E.L."/>
            <person name="Nong W."/>
            <person name="Shin S.K."/>
            <person name="Au S.W."/>
            <person name="Jeong K.Y."/>
            <person name="Chew F.T."/>
            <person name="Hui J.H."/>
            <person name="Leung T.F."/>
            <person name="Tungtrongchitr A."/>
            <person name="Zhong N."/>
            <person name="Liu Z."/>
            <person name="Tsui S.K."/>
        </authorList>
    </citation>
    <scope>NUCLEOTIDE SEQUENCE [LARGE SCALE GENOMIC DNA]</scope>
    <source>
        <strain evidence="2">Derp</strain>
    </source>
</reference>
<feature type="transmembrane region" description="Helical" evidence="1">
    <location>
        <begin position="21"/>
        <end position="41"/>
    </location>
</feature>
<keyword evidence="1" id="KW-1133">Transmembrane helix</keyword>
<reference evidence="2 3" key="1">
    <citation type="journal article" date="2018" name="J. Allergy Clin. Immunol.">
        <title>High-quality assembly of Dermatophagoides pteronyssinus genome and transcriptome reveals a wide range of novel allergens.</title>
        <authorList>
            <person name="Liu X.Y."/>
            <person name="Yang K.Y."/>
            <person name="Wang M.Q."/>
            <person name="Kwok J.S."/>
            <person name="Zeng X."/>
            <person name="Yang Z."/>
            <person name="Xiao X.J."/>
            <person name="Lau C.P."/>
            <person name="Li Y."/>
            <person name="Huang Z.M."/>
            <person name="Ba J.G."/>
            <person name="Yim A.K."/>
            <person name="Ouyang C.Y."/>
            <person name="Ngai S.M."/>
            <person name="Chan T.F."/>
            <person name="Leung E.L."/>
            <person name="Liu L."/>
            <person name="Liu Z.G."/>
            <person name="Tsui S.K."/>
        </authorList>
    </citation>
    <scope>NUCLEOTIDE SEQUENCE [LARGE SCALE GENOMIC DNA]</scope>
    <source>
        <strain evidence="2">Derp</strain>
    </source>
</reference>
<keyword evidence="1" id="KW-0812">Transmembrane</keyword>
<feature type="transmembrane region" description="Helical" evidence="1">
    <location>
        <begin position="241"/>
        <end position="264"/>
    </location>
</feature>
<dbReference type="EMBL" id="NJHN03000011">
    <property type="protein sequence ID" value="KAH9426275.1"/>
    <property type="molecule type" value="Genomic_DNA"/>
</dbReference>
<protein>
    <submittedName>
        <fullName evidence="2">Uncharacterized protein</fullName>
    </submittedName>
</protein>
<feature type="transmembrane region" description="Helical" evidence="1">
    <location>
        <begin position="92"/>
        <end position="113"/>
    </location>
</feature>
<proteinExistence type="predicted"/>
<evidence type="ECO:0000313" key="3">
    <source>
        <dbReference type="Proteomes" id="UP000887458"/>
    </source>
</evidence>
<keyword evidence="3" id="KW-1185">Reference proteome</keyword>
<comment type="caution">
    <text evidence="2">The sequence shown here is derived from an EMBL/GenBank/DDBJ whole genome shotgun (WGS) entry which is preliminary data.</text>
</comment>
<evidence type="ECO:0000313" key="2">
    <source>
        <dbReference type="EMBL" id="KAH9426275.1"/>
    </source>
</evidence>
<sequence length="399" mass="47978">MSQKYRLLTIDITYLFHLDDFINLISIPLIFMIQYFFRIFYLKFNQRLFNIIWKIFHNHQCNDYFLYPTFHYSQSSYNCCSFIYKNSYRFLYAFQPIIIVLNIMIIILHFIYLKILFIGNNNDDQPIFWENLQIFIIQLVIAELNCLFTLFIWFCMAHILILATVVLFIFASVIFIKLDQCNQLIKSIMYRMIMILKNSNNSNNKLQQQQLFINYRLDRFMFEHTDTLTLVEKTDQQYSNLLTIFLLSTTPLNIILMGSFIIQLQQQQQQKTLLEQLLSLSMTFQQWIGVFGAHLLFACFSTKIHKCSKSLLSLATNHYYSTTTTTDIQQNHHQHQFCWPIRRQLRLANYIEKFHTKNHYGLTYSKITLISFKSFAKFLFIYVKCFCFAYKLLKKSNKI</sequence>
<name>A0ABQ8JUH8_DERPT</name>
<evidence type="ECO:0000256" key="1">
    <source>
        <dbReference type="SAM" id="Phobius"/>
    </source>
</evidence>
<dbReference type="Proteomes" id="UP000887458">
    <property type="component" value="Unassembled WGS sequence"/>
</dbReference>